<feature type="domain" description="HTH lysR-type" evidence="5">
    <location>
        <begin position="4"/>
        <end position="61"/>
    </location>
</feature>
<keyword evidence="3 6" id="KW-0238">DNA-binding</keyword>
<name>A0A7Y9Y0J5_9SPHN</name>
<dbReference type="GO" id="GO:0006351">
    <property type="term" value="P:DNA-templated transcription"/>
    <property type="evidence" value="ECO:0007669"/>
    <property type="project" value="TreeGrafter"/>
</dbReference>
<dbReference type="InterPro" id="IPR000847">
    <property type="entry name" value="LysR_HTH_N"/>
</dbReference>
<evidence type="ECO:0000256" key="2">
    <source>
        <dbReference type="ARBA" id="ARBA00023015"/>
    </source>
</evidence>
<dbReference type="PROSITE" id="PS50931">
    <property type="entry name" value="HTH_LYSR"/>
    <property type="match status" value="1"/>
</dbReference>
<protein>
    <submittedName>
        <fullName evidence="6">DNA-binding transcriptional LysR family regulator</fullName>
    </submittedName>
</protein>
<dbReference type="SUPFAM" id="SSF46785">
    <property type="entry name" value="Winged helix' DNA-binding domain"/>
    <property type="match status" value="1"/>
</dbReference>
<reference evidence="6 7" key="1">
    <citation type="submission" date="2020-07" db="EMBL/GenBank/DDBJ databases">
        <title>Genomic Encyclopedia of Type Strains, Phase IV (KMG-IV): sequencing the most valuable type-strain genomes for metagenomic binning, comparative biology and taxonomic classification.</title>
        <authorList>
            <person name="Goeker M."/>
        </authorList>
    </citation>
    <scope>NUCLEOTIDE SEQUENCE [LARGE SCALE GENOMIC DNA]</scope>
    <source>
        <strain evidence="6 7">DSM 29043</strain>
    </source>
</reference>
<comment type="similarity">
    <text evidence="1">Belongs to the LysR transcriptional regulatory family.</text>
</comment>
<evidence type="ECO:0000256" key="3">
    <source>
        <dbReference type="ARBA" id="ARBA00023125"/>
    </source>
</evidence>
<dbReference type="InterPro" id="IPR058163">
    <property type="entry name" value="LysR-type_TF_proteobact-type"/>
</dbReference>
<keyword evidence="2" id="KW-0805">Transcription regulation</keyword>
<dbReference type="SUPFAM" id="SSF53850">
    <property type="entry name" value="Periplasmic binding protein-like II"/>
    <property type="match status" value="1"/>
</dbReference>
<dbReference type="InterPro" id="IPR036390">
    <property type="entry name" value="WH_DNA-bd_sf"/>
</dbReference>
<evidence type="ECO:0000313" key="7">
    <source>
        <dbReference type="Proteomes" id="UP000522081"/>
    </source>
</evidence>
<dbReference type="GO" id="GO:0003700">
    <property type="term" value="F:DNA-binding transcription factor activity"/>
    <property type="evidence" value="ECO:0007669"/>
    <property type="project" value="InterPro"/>
</dbReference>
<organism evidence="6 7">
    <name type="scientific">Novosphingobium marinum</name>
    <dbReference type="NCBI Taxonomy" id="1514948"/>
    <lineage>
        <taxon>Bacteria</taxon>
        <taxon>Pseudomonadati</taxon>
        <taxon>Pseudomonadota</taxon>
        <taxon>Alphaproteobacteria</taxon>
        <taxon>Sphingomonadales</taxon>
        <taxon>Sphingomonadaceae</taxon>
        <taxon>Novosphingobium</taxon>
    </lineage>
</organism>
<dbReference type="InterPro" id="IPR005119">
    <property type="entry name" value="LysR_subst-bd"/>
</dbReference>
<dbReference type="Gene3D" id="3.40.190.290">
    <property type="match status" value="1"/>
</dbReference>
<evidence type="ECO:0000313" key="6">
    <source>
        <dbReference type="EMBL" id="NYH96508.1"/>
    </source>
</evidence>
<dbReference type="Pfam" id="PF03466">
    <property type="entry name" value="LysR_substrate"/>
    <property type="match status" value="1"/>
</dbReference>
<dbReference type="PANTHER" id="PTHR30537:SF3">
    <property type="entry name" value="TRANSCRIPTIONAL REGULATORY PROTEIN"/>
    <property type="match status" value="1"/>
</dbReference>
<dbReference type="Gene3D" id="1.10.10.10">
    <property type="entry name" value="Winged helix-like DNA-binding domain superfamily/Winged helix DNA-binding domain"/>
    <property type="match status" value="1"/>
</dbReference>
<accession>A0A7Y9Y0J5</accession>
<dbReference type="Proteomes" id="UP000522081">
    <property type="component" value="Unassembled WGS sequence"/>
</dbReference>
<dbReference type="EMBL" id="JACBZF010000005">
    <property type="protein sequence ID" value="NYH96508.1"/>
    <property type="molecule type" value="Genomic_DNA"/>
</dbReference>
<sequence length="299" mass="32821">MNGPDWSDYQAFLAIARSGQLARAASTAGVNPTTMGRRLRRLEAKLGATLFEQTRNGQELTEAGESLLVAVEAMAAAAADIPETSGEGDGLSGTLRISVSEGFGSWFLARHVPRFREANPQLTLDLVANSGFLSPSRREADIAVMLSRPKVGPLTARKLSDYALRLYASPDYLAGREMPERPSDLVSGHVLVGYIPDLLYAPELRYLDEIHPGLAATIRSSSITAQRRLIANGAGIGVLPCFMAEGDERLVSVLPERRITRSFWIVTHQDTRQLARVRAFNQWLHESVRTYRHQLLPGT</sequence>
<evidence type="ECO:0000256" key="1">
    <source>
        <dbReference type="ARBA" id="ARBA00009437"/>
    </source>
</evidence>
<dbReference type="PANTHER" id="PTHR30537">
    <property type="entry name" value="HTH-TYPE TRANSCRIPTIONAL REGULATOR"/>
    <property type="match status" value="1"/>
</dbReference>
<dbReference type="RefSeq" id="WP_179408342.1">
    <property type="nucleotide sequence ID" value="NZ_BMGF01000005.1"/>
</dbReference>
<evidence type="ECO:0000259" key="5">
    <source>
        <dbReference type="PROSITE" id="PS50931"/>
    </source>
</evidence>
<proteinExistence type="inferred from homology"/>
<dbReference type="GO" id="GO:0043565">
    <property type="term" value="F:sequence-specific DNA binding"/>
    <property type="evidence" value="ECO:0007669"/>
    <property type="project" value="TreeGrafter"/>
</dbReference>
<dbReference type="Pfam" id="PF00126">
    <property type="entry name" value="HTH_1"/>
    <property type="match status" value="1"/>
</dbReference>
<keyword evidence="7" id="KW-1185">Reference proteome</keyword>
<gene>
    <name evidence="6" type="ORF">FHS75_002847</name>
</gene>
<dbReference type="InterPro" id="IPR036388">
    <property type="entry name" value="WH-like_DNA-bd_sf"/>
</dbReference>
<comment type="caution">
    <text evidence="6">The sequence shown here is derived from an EMBL/GenBank/DDBJ whole genome shotgun (WGS) entry which is preliminary data.</text>
</comment>
<dbReference type="AlphaFoldDB" id="A0A7Y9Y0J5"/>
<evidence type="ECO:0000256" key="4">
    <source>
        <dbReference type="ARBA" id="ARBA00023163"/>
    </source>
</evidence>
<keyword evidence="4" id="KW-0804">Transcription</keyword>